<comment type="caution">
    <text evidence="2">The sequence shown here is derived from an EMBL/GenBank/DDBJ whole genome shotgun (WGS) entry which is preliminary data.</text>
</comment>
<dbReference type="SUPFAM" id="SSF143100">
    <property type="entry name" value="TTHA1013/TTHA0281-like"/>
    <property type="match status" value="1"/>
</dbReference>
<organism evidence="2 3">
    <name type="scientific">Mucilaginibacter pedocola</name>
    <dbReference type="NCBI Taxonomy" id="1792845"/>
    <lineage>
        <taxon>Bacteria</taxon>
        <taxon>Pseudomonadati</taxon>
        <taxon>Bacteroidota</taxon>
        <taxon>Sphingobacteriia</taxon>
        <taxon>Sphingobacteriales</taxon>
        <taxon>Sphingobacteriaceae</taxon>
        <taxon>Mucilaginibacter</taxon>
    </lineage>
</organism>
<gene>
    <name evidence="2" type="ORF">BC343_07800</name>
</gene>
<name>A0A1S9PCB6_9SPHI</name>
<reference evidence="2 3" key="1">
    <citation type="submission" date="2016-07" db="EMBL/GenBank/DDBJ databases">
        <title>Genomic analysis of zinc-resistant bacterium Mucilaginibacter pedocola TBZ30.</title>
        <authorList>
            <person name="Huang J."/>
            <person name="Tang J."/>
        </authorList>
    </citation>
    <scope>NUCLEOTIDE SEQUENCE [LARGE SCALE GENOMIC DNA]</scope>
    <source>
        <strain evidence="2 3">TBZ30</strain>
    </source>
</reference>
<dbReference type="EMBL" id="MBTF01000023">
    <property type="protein sequence ID" value="OOQ58561.1"/>
    <property type="molecule type" value="Genomic_DNA"/>
</dbReference>
<dbReference type="InterPro" id="IPR035069">
    <property type="entry name" value="TTHA1013/TTHA0281-like"/>
</dbReference>
<accession>A0A1S9PCB6</accession>
<dbReference type="AlphaFoldDB" id="A0A1S9PCB6"/>
<keyword evidence="3" id="KW-1185">Reference proteome</keyword>
<dbReference type="Pfam" id="PF15919">
    <property type="entry name" value="HicB_lk_antitox"/>
    <property type="match status" value="1"/>
</dbReference>
<evidence type="ECO:0000313" key="2">
    <source>
        <dbReference type="EMBL" id="OOQ58561.1"/>
    </source>
</evidence>
<dbReference type="Proteomes" id="UP000189739">
    <property type="component" value="Unassembled WGS sequence"/>
</dbReference>
<proteinExistence type="predicted"/>
<dbReference type="OrthoDB" id="5419659at2"/>
<sequence>MISKQIRNYDVIFMPEDEGGYSVSVPGLPGCFTQGETIEEATLMANEAIELYLQSLQEGI</sequence>
<dbReference type="Gene3D" id="3.30.160.250">
    <property type="match status" value="1"/>
</dbReference>
<evidence type="ECO:0000259" key="1">
    <source>
        <dbReference type="Pfam" id="PF15919"/>
    </source>
</evidence>
<dbReference type="InterPro" id="IPR031807">
    <property type="entry name" value="HicB-like"/>
</dbReference>
<evidence type="ECO:0000313" key="3">
    <source>
        <dbReference type="Proteomes" id="UP000189739"/>
    </source>
</evidence>
<dbReference type="PANTHER" id="PTHR34504:SF2">
    <property type="entry name" value="UPF0150 PROTEIN SSL0259"/>
    <property type="match status" value="1"/>
</dbReference>
<dbReference type="InterPro" id="IPR051404">
    <property type="entry name" value="TA_system_antitoxin"/>
</dbReference>
<dbReference type="STRING" id="1792845.BC343_07800"/>
<feature type="domain" description="HicB-like antitoxin of toxin-antitoxin system" evidence="1">
    <location>
        <begin position="9"/>
        <end position="56"/>
    </location>
</feature>
<dbReference type="PANTHER" id="PTHR34504">
    <property type="entry name" value="ANTITOXIN HICB"/>
    <property type="match status" value="1"/>
</dbReference>
<protein>
    <recommendedName>
        <fullName evidence="1">HicB-like antitoxin of toxin-antitoxin system domain-containing protein</fullName>
    </recommendedName>
</protein>